<evidence type="ECO:0000256" key="7">
    <source>
        <dbReference type="ARBA" id="ARBA00022842"/>
    </source>
</evidence>
<proteinExistence type="inferred from homology"/>
<feature type="binding site" evidence="12">
    <location>
        <position position="286"/>
    </location>
    <ligand>
        <name>Mg(2+)</name>
        <dbReference type="ChEBI" id="CHEBI:18420"/>
    </ligand>
</feature>
<keyword evidence="9 13" id="KW-0585">Phenylalanine catabolism</keyword>
<evidence type="ECO:0000259" key="15">
    <source>
        <dbReference type="Pfam" id="PF09298"/>
    </source>
</evidence>
<feature type="binding site" evidence="12">
    <location>
        <position position="282"/>
    </location>
    <ligand>
        <name>Mg(2+)</name>
        <dbReference type="ChEBI" id="CHEBI:18420"/>
    </ligand>
</feature>
<dbReference type="RefSeq" id="XP_025374422.1">
    <property type="nucleotide sequence ID" value="XM_025519014.1"/>
</dbReference>
<evidence type="ECO:0000256" key="9">
    <source>
        <dbReference type="ARBA" id="ARBA00023232"/>
    </source>
</evidence>
<feature type="binding site" evidence="12">
    <location>
        <position position="262"/>
    </location>
    <ligand>
        <name>Ca(2+)</name>
        <dbReference type="ChEBI" id="CHEBI:29108"/>
    </ligand>
</feature>
<comment type="cofactor">
    <cofactor evidence="13">
        <name>Mg(2+)</name>
        <dbReference type="ChEBI" id="CHEBI:18420"/>
    </cofactor>
    <cofactor evidence="13">
        <name>Ca(2+)</name>
        <dbReference type="ChEBI" id="CHEBI:29108"/>
    </cofactor>
</comment>
<evidence type="ECO:0000313" key="17">
    <source>
        <dbReference type="Proteomes" id="UP000245768"/>
    </source>
</evidence>
<feature type="binding site" evidence="11">
    <location>
        <position position="273"/>
    </location>
    <ligand>
        <name>substrate</name>
    </ligand>
</feature>
<feature type="binding site" evidence="11">
    <location>
        <position position="148"/>
    </location>
    <ligand>
        <name>substrate</name>
    </ligand>
</feature>
<evidence type="ECO:0000256" key="8">
    <source>
        <dbReference type="ARBA" id="ARBA00022878"/>
    </source>
</evidence>
<keyword evidence="5 13" id="KW-0378">Hydrolase</keyword>
<evidence type="ECO:0000256" key="5">
    <source>
        <dbReference type="ARBA" id="ARBA00022801"/>
    </source>
</evidence>
<gene>
    <name evidence="16" type="ORF">FA10DRAFT_234990</name>
</gene>
<dbReference type="InterPro" id="IPR011234">
    <property type="entry name" value="Fumarylacetoacetase-like_C"/>
</dbReference>
<feature type="binding site" evidence="11">
    <location>
        <position position="134"/>
    </location>
    <ligand>
        <name>substrate</name>
    </ligand>
</feature>
<evidence type="ECO:0000256" key="2">
    <source>
        <dbReference type="ARBA" id="ARBA00010211"/>
    </source>
</evidence>
<evidence type="ECO:0000259" key="14">
    <source>
        <dbReference type="Pfam" id="PF01557"/>
    </source>
</evidence>
<feature type="binding site" evidence="12">
    <location>
        <position position="208"/>
    </location>
    <ligand>
        <name>Ca(2+)</name>
        <dbReference type="ChEBI" id="CHEBI:29108"/>
    </ligand>
</feature>
<evidence type="ECO:0000256" key="13">
    <source>
        <dbReference type="RuleBase" id="RU366008"/>
    </source>
</evidence>
<feature type="binding site" evidence="12">
    <location>
        <position position="132"/>
    </location>
    <ligand>
        <name>Ca(2+)</name>
        <dbReference type="ChEBI" id="CHEBI:29108"/>
    </ligand>
</feature>
<dbReference type="Proteomes" id="UP000245768">
    <property type="component" value="Unassembled WGS sequence"/>
</dbReference>
<dbReference type="SUPFAM" id="SSF63433">
    <property type="entry name" value="Fumarylacetoacetate hydrolase, FAH, N-terminal domain"/>
    <property type="match status" value="1"/>
</dbReference>
<comment type="similarity">
    <text evidence="2 13">Belongs to the FAH family.</text>
</comment>
<dbReference type="Gene3D" id="3.90.850.10">
    <property type="entry name" value="Fumarylacetoacetase-like, C-terminal domain"/>
    <property type="match status" value="1"/>
</dbReference>
<sequence length="448" mass="49267">MHCSVPYPADHPFPIENLPYGVFSTAQDPEPRPGVAIGDCILDLAALTRTPLFAESPVPAPVFAEVRRAGSRESVSNLDAFVALERSSWRAFRRFLHGILSREEPLGDDVLVPRTSPETQMHMPITIGDYTDFYASYEHAFNCGSLIRGADKAMQPNWRHLPVAYHGRASSVVVSGTDFHRPSGQILASPGDSQPIFSPCKRLDYELEMGFVSGCFCLSIGAQARLTWHHMQIYGGKATQLGQRLSPQQAQEHIFGVVLLNDWSARDIQTWEYVPLGPFLSKNFCTTISPWIVSMDALEPFGVGQYAHEPALLPYLEHDGGVNYDVDLTVEIKADDDEYHVVSRSSMKHMYYTLGQMLAHHSTTGCSMRPGDLLGTGTLSAPRPDGLGSLLEKSKLGREPFGLGSRKDMTFLRDGDSVRLTGSARGKGYTIGFGHCEGTLLPALPLLD</sequence>
<name>A0A316YED0_9BASI</name>
<evidence type="ECO:0000256" key="1">
    <source>
        <dbReference type="ARBA" id="ARBA00004782"/>
    </source>
</evidence>
<accession>A0A316YED0</accession>
<evidence type="ECO:0000256" key="3">
    <source>
        <dbReference type="ARBA" id="ARBA00012094"/>
    </source>
</evidence>
<feature type="binding site" evidence="12">
    <location>
        <position position="206"/>
    </location>
    <ligand>
        <name>Ca(2+)</name>
        <dbReference type="ChEBI" id="CHEBI:29108"/>
    </ligand>
</feature>
<feature type="binding site" evidence="11">
    <location>
        <position position="269"/>
    </location>
    <ligand>
        <name>substrate</name>
    </ligand>
</feature>
<dbReference type="Gene3D" id="2.30.30.230">
    <property type="entry name" value="Fumarylacetoacetase, N-terminal domain"/>
    <property type="match status" value="1"/>
</dbReference>
<keyword evidence="6 12" id="KW-0106">Calcium</keyword>
<feature type="domain" description="Fumarylacetoacetase-like C-terminal" evidence="14">
    <location>
        <begin position="131"/>
        <end position="218"/>
    </location>
</feature>
<dbReference type="PANTHER" id="PTHR43069">
    <property type="entry name" value="FUMARYLACETOACETASE"/>
    <property type="match status" value="1"/>
</dbReference>
<feature type="active site" description="Proton acceptor" evidence="10">
    <location>
        <position position="139"/>
    </location>
</feature>
<comment type="pathway">
    <text evidence="1 13">Amino-acid degradation; L-phenylalanine degradation; acetoacetate and fumarate from L-phenylalanine: step 6/6.</text>
</comment>
<organism evidence="16 17">
    <name type="scientific">Acaromyces ingoldii</name>
    <dbReference type="NCBI Taxonomy" id="215250"/>
    <lineage>
        <taxon>Eukaryota</taxon>
        <taxon>Fungi</taxon>
        <taxon>Dikarya</taxon>
        <taxon>Basidiomycota</taxon>
        <taxon>Ustilaginomycotina</taxon>
        <taxon>Exobasidiomycetes</taxon>
        <taxon>Exobasidiales</taxon>
        <taxon>Cryptobasidiaceae</taxon>
        <taxon>Acaromyces</taxon>
    </lineage>
</organism>
<dbReference type="GO" id="GO:1902000">
    <property type="term" value="P:homogentisate catabolic process"/>
    <property type="evidence" value="ECO:0007669"/>
    <property type="project" value="TreeGrafter"/>
</dbReference>
<evidence type="ECO:0000256" key="11">
    <source>
        <dbReference type="PIRSR" id="PIRSR605959-2"/>
    </source>
</evidence>
<dbReference type="InterPro" id="IPR005959">
    <property type="entry name" value="Fumarylacetoacetase"/>
</dbReference>
<keyword evidence="7 12" id="KW-0460">Magnesium</keyword>
<evidence type="ECO:0000256" key="12">
    <source>
        <dbReference type="PIRSR" id="PIRSR605959-3"/>
    </source>
</evidence>
<evidence type="ECO:0000256" key="6">
    <source>
        <dbReference type="ARBA" id="ARBA00022837"/>
    </source>
</evidence>
<dbReference type="STRING" id="215250.A0A316YED0"/>
<dbReference type="GO" id="GO:0006559">
    <property type="term" value="P:L-phenylalanine catabolic process"/>
    <property type="evidence" value="ECO:0007669"/>
    <property type="project" value="UniProtKB-UniRule"/>
</dbReference>
<dbReference type="PANTHER" id="PTHR43069:SF2">
    <property type="entry name" value="FUMARYLACETOACETASE"/>
    <property type="match status" value="1"/>
</dbReference>
<comment type="catalytic activity">
    <reaction evidence="13">
        <text>4-fumarylacetoacetate + H2O = acetoacetate + fumarate + H(+)</text>
        <dbReference type="Rhea" id="RHEA:10244"/>
        <dbReference type="ChEBI" id="CHEBI:13705"/>
        <dbReference type="ChEBI" id="CHEBI:15377"/>
        <dbReference type="ChEBI" id="CHEBI:15378"/>
        <dbReference type="ChEBI" id="CHEBI:18034"/>
        <dbReference type="ChEBI" id="CHEBI:29806"/>
        <dbReference type="EC" id="3.7.1.2"/>
    </reaction>
</comment>
<dbReference type="GO" id="GO:0004334">
    <property type="term" value="F:fumarylacetoacetase activity"/>
    <property type="evidence" value="ECO:0007669"/>
    <property type="project" value="UniProtKB-UniRule"/>
</dbReference>
<dbReference type="Pfam" id="PF09298">
    <property type="entry name" value="FAA_hydrolase_N"/>
    <property type="match status" value="1"/>
</dbReference>
<dbReference type="SUPFAM" id="SSF56529">
    <property type="entry name" value="FAH"/>
    <property type="match status" value="1"/>
</dbReference>
<dbReference type="InterPro" id="IPR036663">
    <property type="entry name" value="Fumarylacetoacetase_C_sf"/>
</dbReference>
<evidence type="ECO:0000256" key="4">
    <source>
        <dbReference type="ARBA" id="ARBA00022723"/>
    </source>
</evidence>
<keyword evidence="8 13" id="KW-0828">Tyrosine catabolism</keyword>
<keyword evidence="4 12" id="KW-0479">Metal-binding</keyword>
<dbReference type="EMBL" id="KZ819641">
    <property type="protein sequence ID" value="PWN87224.1"/>
    <property type="molecule type" value="Genomic_DNA"/>
</dbReference>
<feature type="domain" description="Fumarylacetoacetase-like C-terminal" evidence="14">
    <location>
        <begin position="243"/>
        <end position="437"/>
    </location>
</feature>
<dbReference type="OrthoDB" id="411064at2759"/>
<dbReference type="InParanoid" id="A0A316YED0"/>
<evidence type="ECO:0000256" key="10">
    <source>
        <dbReference type="PIRSR" id="PIRSR605959-1"/>
    </source>
</evidence>
<dbReference type="GO" id="GO:0006572">
    <property type="term" value="P:L-tyrosine catabolic process"/>
    <property type="evidence" value="ECO:0007669"/>
    <property type="project" value="UniProtKB-UniRule"/>
</dbReference>
<dbReference type="GeneID" id="37040930"/>
<dbReference type="Pfam" id="PF01557">
    <property type="entry name" value="FAA_hydrolase"/>
    <property type="match status" value="2"/>
</dbReference>
<feature type="binding site" evidence="11">
    <location>
        <position position="378"/>
    </location>
    <ligand>
        <name>substrate</name>
    </ligand>
</feature>
<dbReference type="GO" id="GO:0046872">
    <property type="term" value="F:metal ion binding"/>
    <property type="evidence" value="ECO:0007669"/>
    <property type="project" value="UniProtKB-UniRule"/>
</dbReference>
<protein>
    <recommendedName>
        <fullName evidence="3 13">Fumarylacetoacetase</fullName>
        <ecNumber evidence="3 13">3.7.1.2</ecNumber>
    </recommendedName>
    <alternativeName>
        <fullName evidence="13">Fumarylacetoacetate hydrolase</fullName>
    </alternativeName>
</protein>
<dbReference type="UniPathway" id="UPA00139">
    <property type="reaction ID" value="UER00341"/>
</dbReference>
<dbReference type="EC" id="3.7.1.2" evidence="3 13"/>
<feature type="binding site" evidence="12">
    <location>
        <position position="262"/>
    </location>
    <ligand>
        <name>Mg(2+)</name>
        <dbReference type="ChEBI" id="CHEBI:18420"/>
    </ligand>
</feature>
<dbReference type="NCBIfam" id="TIGR01266">
    <property type="entry name" value="fum_ac_acetase"/>
    <property type="match status" value="1"/>
</dbReference>
<reference evidence="16 17" key="1">
    <citation type="journal article" date="2018" name="Mol. Biol. Evol.">
        <title>Broad Genomic Sampling Reveals a Smut Pathogenic Ancestry of the Fungal Clade Ustilaginomycotina.</title>
        <authorList>
            <person name="Kijpornyongpan T."/>
            <person name="Mondo S.J."/>
            <person name="Barry K."/>
            <person name="Sandor L."/>
            <person name="Lee J."/>
            <person name="Lipzen A."/>
            <person name="Pangilinan J."/>
            <person name="LaButti K."/>
            <person name="Hainaut M."/>
            <person name="Henrissat B."/>
            <person name="Grigoriev I.V."/>
            <person name="Spatafora J.W."/>
            <person name="Aime M.C."/>
        </authorList>
    </citation>
    <scope>NUCLEOTIDE SEQUENCE [LARGE SCALE GENOMIC DNA]</scope>
    <source>
        <strain evidence="16 17">MCA 4198</strain>
    </source>
</reference>
<keyword evidence="17" id="KW-1185">Reference proteome</keyword>
<feature type="domain" description="Fumarylacetoacetase N-terminal" evidence="15">
    <location>
        <begin position="16"/>
        <end position="124"/>
    </location>
</feature>
<dbReference type="InterPro" id="IPR036462">
    <property type="entry name" value="Fumarylacetoacetase_N_sf"/>
</dbReference>
<dbReference type="AlphaFoldDB" id="A0A316YED0"/>
<dbReference type="InterPro" id="IPR015377">
    <property type="entry name" value="Fumarylacetoacetase_N"/>
</dbReference>
<evidence type="ECO:0000313" key="16">
    <source>
        <dbReference type="EMBL" id="PWN87224.1"/>
    </source>
</evidence>